<protein>
    <submittedName>
        <fullName evidence="1">Uncharacterized protein</fullName>
    </submittedName>
</protein>
<evidence type="ECO:0000313" key="2">
    <source>
        <dbReference type="Proteomes" id="UP000225963"/>
    </source>
</evidence>
<gene>
    <name evidence="1" type="ORF">BM10_20</name>
</gene>
<evidence type="ECO:0000313" key="1">
    <source>
        <dbReference type="EMBL" id="ALO79441.1"/>
    </source>
</evidence>
<sequence>MSKTYFVAVPAVAKVIVEVNGATSEQDAIEKALAADVNLDVNCEDTTVWIDEWDMHENVTTGNVYHGVINEARVDSVEEDEDEEPTPHLGNELGIIKGFL</sequence>
<organism evidence="1 2">
    <name type="scientific">Bacillus phage BM15</name>
    <dbReference type="NCBI Taxonomy" id="1755680"/>
    <lineage>
        <taxon>Viruses</taxon>
        <taxon>Duplodnaviria</taxon>
        <taxon>Heunggongvirae</taxon>
        <taxon>Uroviricota</taxon>
        <taxon>Caudoviricetes</taxon>
        <taxon>Herelleviridae</taxon>
        <taxon>Bastillevirinae</taxon>
        <taxon>Caeruleovirus</taxon>
        <taxon>Caeruleovirus BM15</taxon>
    </lineage>
</organism>
<reference evidence="2" key="1">
    <citation type="submission" date="2015-11" db="EMBL/GenBank/DDBJ databases">
        <authorList>
            <person name="Sharaf A."/>
            <person name="Marie M.E."/>
            <person name="Esson H."/>
            <person name="El-Afifi I.S."/>
            <person name="Hammad M.A."/>
        </authorList>
    </citation>
    <scope>NUCLEOTIDE SEQUENCE [LARGE SCALE GENOMIC DNA]</scope>
</reference>
<dbReference type="OrthoDB" id="26912at10239"/>
<name>A0A0S2MU67_9CAUD</name>
<accession>A0A0S2MU67</accession>
<dbReference type="EMBL" id="KT995480">
    <property type="protein sequence ID" value="ALO79441.1"/>
    <property type="molecule type" value="Genomic_DNA"/>
</dbReference>
<proteinExistence type="predicted"/>
<dbReference type="Proteomes" id="UP000225963">
    <property type="component" value="Segment"/>
</dbReference>
<keyword evidence="2" id="KW-1185">Reference proteome</keyword>